<evidence type="ECO:0000313" key="5">
    <source>
        <dbReference type="Proteomes" id="UP001141434"/>
    </source>
</evidence>
<protein>
    <recommendedName>
        <fullName evidence="6">Zn(2)-C6 fungal-type domain-containing protein</fullName>
    </recommendedName>
</protein>
<gene>
    <name evidence="4" type="ORF">NUU61_008421</name>
</gene>
<keyword evidence="2" id="KW-0539">Nucleus</keyword>
<dbReference type="InterPro" id="IPR021858">
    <property type="entry name" value="Fun_TF"/>
</dbReference>
<dbReference type="Pfam" id="PF11951">
    <property type="entry name" value="Fungal_trans_2"/>
    <property type="match status" value="1"/>
</dbReference>
<dbReference type="AlphaFoldDB" id="A0A9W9ESM5"/>
<dbReference type="PANTHER" id="PTHR37534:SF2">
    <property type="entry name" value="N-ACETYLTRANSFERASE DOMAIN-CONTAINING PROTEIN"/>
    <property type="match status" value="1"/>
</dbReference>
<reference evidence="4" key="2">
    <citation type="journal article" date="2023" name="IMA Fungus">
        <title>Comparative genomic study of the Penicillium genus elucidates a diverse pangenome and 15 lateral gene transfer events.</title>
        <authorList>
            <person name="Petersen C."/>
            <person name="Sorensen T."/>
            <person name="Nielsen M.R."/>
            <person name="Sondergaard T.E."/>
            <person name="Sorensen J.L."/>
            <person name="Fitzpatrick D.A."/>
            <person name="Frisvad J.C."/>
            <person name="Nielsen K.L."/>
        </authorList>
    </citation>
    <scope>NUCLEOTIDE SEQUENCE</scope>
    <source>
        <strain evidence="4">IBT 34128</strain>
    </source>
</reference>
<accession>A0A9W9ESM5</accession>
<dbReference type="EMBL" id="JAPMSZ010000010">
    <property type="protein sequence ID" value="KAJ5087114.1"/>
    <property type="molecule type" value="Genomic_DNA"/>
</dbReference>
<organism evidence="4 5">
    <name type="scientific">Penicillium alfredii</name>
    <dbReference type="NCBI Taxonomy" id="1506179"/>
    <lineage>
        <taxon>Eukaryota</taxon>
        <taxon>Fungi</taxon>
        <taxon>Dikarya</taxon>
        <taxon>Ascomycota</taxon>
        <taxon>Pezizomycotina</taxon>
        <taxon>Eurotiomycetes</taxon>
        <taxon>Eurotiomycetidae</taxon>
        <taxon>Eurotiales</taxon>
        <taxon>Aspergillaceae</taxon>
        <taxon>Penicillium</taxon>
    </lineage>
</organism>
<proteinExistence type="predicted"/>
<dbReference type="GO" id="GO:0000976">
    <property type="term" value="F:transcription cis-regulatory region binding"/>
    <property type="evidence" value="ECO:0007669"/>
    <property type="project" value="TreeGrafter"/>
</dbReference>
<evidence type="ECO:0000313" key="4">
    <source>
        <dbReference type="EMBL" id="KAJ5087114.1"/>
    </source>
</evidence>
<dbReference type="PANTHER" id="PTHR37534">
    <property type="entry name" value="TRANSCRIPTIONAL ACTIVATOR PROTEIN UGA3"/>
    <property type="match status" value="1"/>
</dbReference>
<feature type="compositionally biased region" description="Basic and acidic residues" evidence="3">
    <location>
        <begin position="174"/>
        <end position="186"/>
    </location>
</feature>
<evidence type="ECO:0000256" key="2">
    <source>
        <dbReference type="ARBA" id="ARBA00023242"/>
    </source>
</evidence>
<dbReference type="GO" id="GO:0045944">
    <property type="term" value="P:positive regulation of transcription by RNA polymerase II"/>
    <property type="evidence" value="ECO:0007669"/>
    <property type="project" value="TreeGrafter"/>
</dbReference>
<feature type="region of interest" description="Disordered" evidence="3">
    <location>
        <begin position="162"/>
        <end position="190"/>
    </location>
</feature>
<sequence>MPMVTGALAKAPCLSCRGDKRKPVCKRCEGKGLKCIPALRKTVFRHGSTANFDAQFAGDQPWVNSEPKNWKSMKDFLDTPSAVSTRSVEESIVTTGIVSASSGNGSSGYSPLRHFHSNHDHDLNAKPSEVDENHKRCRLNEPISIGGFLAESGTVQVEGMFEPMPTHPDGQRSGSEDRGLTLDRNTDVPTSFNTLGSSDCLWESATSDQEACLLRYFIEELSPWFDHCDEQKHFQLVVPRRAQSCPVLRHAVLAVSSRHLSRLPQYNTPRGIIYRGQLLPDLQKSTAVEYMLRCIPDLENIIAATVILRQYEELEEEMEECEIVLDSPSRGRVNFLVITQKIIDAIFSAPLNRSLATASYWIAIRQEVYYALTRERAPTLRIDDACWHQASVANTLIVFAGQVAQWHWGQRLSEEWTRLRSQQQQLECKYIEELKPLLYQKADRSKGHIFPTVWYFFDSQVTGVQHLELAKMILIAASPHLRNGTRAAHRKAEALVRSSVLKLCGISLNRPQCQPALINAVIAITLYGDFSVNRKSETH</sequence>
<dbReference type="OrthoDB" id="4525710at2759"/>
<keyword evidence="5" id="KW-1185">Reference proteome</keyword>
<evidence type="ECO:0008006" key="6">
    <source>
        <dbReference type="Google" id="ProtNLM"/>
    </source>
</evidence>
<name>A0A9W9ESM5_9EURO</name>
<evidence type="ECO:0000256" key="3">
    <source>
        <dbReference type="SAM" id="MobiDB-lite"/>
    </source>
</evidence>
<dbReference type="GeneID" id="81398115"/>
<dbReference type="GO" id="GO:0005634">
    <property type="term" value="C:nucleus"/>
    <property type="evidence" value="ECO:0007669"/>
    <property type="project" value="UniProtKB-SubCell"/>
</dbReference>
<comment type="subcellular location">
    <subcellularLocation>
        <location evidence="1">Nucleus</location>
    </subcellularLocation>
</comment>
<dbReference type="Proteomes" id="UP001141434">
    <property type="component" value="Unassembled WGS sequence"/>
</dbReference>
<evidence type="ECO:0000256" key="1">
    <source>
        <dbReference type="ARBA" id="ARBA00004123"/>
    </source>
</evidence>
<dbReference type="GO" id="GO:0003700">
    <property type="term" value="F:DNA-binding transcription factor activity"/>
    <property type="evidence" value="ECO:0007669"/>
    <property type="project" value="TreeGrafter"/>
</dbReference>
<comment type="caution">
    <text evidence="4">The sequence shown here is derived from an EMBL/GenBank/DDBJ whole genome shotgun (WGS) entry which is preliminary data.</text>
</comment>
<reference evidence="4" key="1">
    <citation type="submission" date="2022-11" db="EMBL/GenBank/DDBJ databases">
        <authorList>
            <person name="Petersen C."/>
        </authorList>
    </citation>
    <scope>NUCLEOTIDE SEQUENCE</scope>
    <source>
        <strain evidence="4">IBT 34128</strain>
    </source>
</reference>
<dbReference type="RefSeq" id="XP_056509239.1">
    <property type="nucleotide sequence ID" value="XM_056658946.1"/>
</dbReference>